<accession>A0A2K5ANU3</accession>
<dbReference type="Gene3D" id="3.30.1490.150">
    <property type="entry name" value="Hypothetical protein ph0010, domain 2"/>
    <property type="match status" value="1"/>
</dbReference>
<dbReference type="InterPro" id="IPR036071">
    <property type="entry name" value="AMMECR1_dom_sf"/>
</dbReference>
<dbReference type="InterPro" id="IPR023473">
    <property type="entry name" value="AMMECR1"/>
</dbReference>
<dbReference type="PROSITE" id="PS51112">
    <property type="entry name" value="AMMECR1"/>
    <property type="match status" value="1"/>
</dbReference>
<dbReference type="PANTHER" id="PTHR13016">
    <property type="entry name" value="AMMECR1 HOMOLOG"/>
    <property type="match status" value="1"/>
</dbReference>
<feature type="domain" description="AMMECR1" evidence="2">
    <location>
        <begin position="5"/>
        <end position="228"/>
    </location>
</feature>
<gene>
    <name evidence="3" type="ORF">NCAV_0103</name>
</gene>
<dbReference type="NCBIfam" id="TIGR00296">
    <property type="entry name" value="TIGR00296 family protein"/>
    <property type="match status" value="1"/>
</dbReference>
<dbReference type="HAMAP" id="MF_00645">
    <property type="entry name" value="AMMECR1"/>
    <property type="match status" value="1"/>
</dbReference>
<dbReference type="Gene3D" id="3.30.700.20">
    <property type="entry name" value="Hypothetical protein ph0010, domain 1"/>
    <property type="match status" value="1"/>
</dbReference>
<evidence type="ECO:0000256" key="1">
    <source>
        <dbReference type="HAMAP-Rule" id="MF_00645"/>
    </source>
</evidence>
<dbReference type="Pfam" id="PF01871">
    <property type="entry name" value="AMMECR1"/>
    <property type="match status" value="1"/>
</dbReference>
<organism evidence="3 4">
    <name type="scientific">Candidatus Nitrosocaldus cavascurensis</name>
    <dbReference type="NCBI Taxonomy" id="2058097"/>
    <lineage>
        <taxon>Archaea</taxon>
        <taxon>Nitrososphaerota</taxon>
        <taxon>Nitrososphaeria</taxon>
        <taxon>Candidatus Nitrosocaldales</taxon>
        <taxon>Candidatus Nitrosocaldaceae</taxon>
        <taxon>Candidatus Nitrosocaldus</taxon>
    </lineage>
</organism>
<proteinExistence type="inferred from homology"/>
<dbReference type="EMBL" id="LT981265">
    <property type="protein sequence ID" value="SPC33303.1"/>
    <property type="molecule type" value="Genomic_DNA"/>
</dbReference>
<evidence type="ECO:0000259" key="2">
    <source>
        <dbReference type="PROSITE" id="PS51112"/>
    </source>
</evidence>
<sequence>MLSDEDGYTLIRLARSALEHYLKHGRMIDVDEHIRSRYSMKAGVFVTLNELIDMSGKDGNRNDNDNSAIRGKSIYIDYAKVKVKEELRGCIGFPLPSKELCYAIVDAAVAAATEDPRFEPVKSSELDRITVELSILTEPELITVKDPREYKDKIKVGRDGLMIVWRYGSGLLLPQVAVEYGWDEERFLCETCMKAGAMPDCWFYQDTRVYRFEAIIFKEVEPNGRVTRVRLAE</sequence>
<dbReference type="InterPro" id="IPR002733">
    <property type="entry name" value="AMMECR1_domain"/>
</dbReference>
<dbReference type="NCBIfam" id="TIGR04335">
    <property type="entry name" value="AmmeMemoSam_A"/>
    <property type="match status" value="1"/>
</dbReference>
<dbReference type="KEGG" id="ncv:NCAV_0103"/>
<dbReference type="Proteomes" id="UP000236248">
    <property type="component" value="Chromosome NCAV"/>
</dbReference>
<dbReference type="InterPro" id="IPR027623">
    <property type="entry name" value="AmmeMemoSam_A"/>
</dbReference>
<dbReference type="InterPro" id="IPR023472">
    <property type="entry name" value="Uncharacterised_MJ0810"/>
</dbReference>
<evidence type="ECO:0000313" key="4">
    <source>
        <dbReference type="Proteomes" id="UP000236248"/>
    </source>
</evidence>
<protein>
    <recommendedName>
        <fullName evidence="1">Protein NCAV_0103</fullName>
    </recommendedName>
</protein>
<name>A0A2K5ANU3_9ARCH</name>
<dbReference type="PANTHER" id="PTHR13016:SF0">
    <property type="entry name" value="AMME SYNDROME CANDIDATE GENE 1 PROTEIN"/>
    <property type="match status" value="1"/>
</dbReference>
<dbReference type="InterPro" id="IPR027485">
    <property type="entry name" value="AMMECR1_N"/>
</dbReference>
<evidence type="ECO:0000313" key="3">
    <source>
        <dbReference type="EMBL" id="SPC33303.1"/>
    </source>
</evidence>
<keyword evidence="4" id="KW-1185">Reference proteome</keyword>
<dbReference type="AlphaFoldDB" id="A0A2K5ANU3"/>
<reference evidence="4" key="1">
    <citation type="submission" date="2018-01" db="EMBL/GenBank/DDBJ databases">
        <authorList>
            <person name="Kerou L M."/>
        </authorList>
    </citation>
    <scope>NUCLEOTIDE SEQUENCE [LARGE SCALE GENOMIC DNA]</scope>
    <source>
        <strain evidence="4">SCU2</strain>
    </source>
</reference>
<dbReference type="SUPFAM" id="SSF143447">
    <property type="entry name" value="AMMECR1-like"/>
    <property type="match status" value="1"/>
</dbReference>